<feature type="non-terminal residue" evidence="9">
    <location>
        <position position="1"/>
    </location>
</feature>
<evidence type="ECO:0000313" key="9">
    <source>
        <dbReference type="EMBL" id="ACI64301.1"/>
    </source>
</evidence>
<dbReference type="InterPro" id="IPR001279">
    <property type="entry name" value="Metallo-B-lactamas"/>
</dbReference>
<dbReference type="GO" id="GO:0035312">
    <property type="term" value="F:5'-3' DNA exonuclease activity"/>
    <property type="evidence" value="ECO:0000318"/>
    <property type="project" value="GO_Central"/>
</dbReference>
<dbReference type="OMA" id="TSFCYVN"/>
<keyword evidence="4" id="KW-0234">DNA repair</keyword>
<evidence type="ECO:0000256" key="2">
    <source>
        <dbReference type="ARBA" id="ARBA00010304"/>
    </source>
</evidence>
<comment type="subcellular location">
    <subcellularLocation>
        <location evidence="1">Nucleus</location>
    </subcellularLocation>
</comment>
<dbReference type="GeneID" id="7442985"/>
<dbReference type="PANTHER" id="PTHR23240">
    <property type="entry name" value="DNA CROSS-LINK REPAIR PROTEIN PSO2/SNM1-RELATED"/>
    <property type="match status" value="1"/>
</dbReference>
<keyword evidence="10" id="KW-1185">Reference proteome</keyword>
<gene>
    <name evidence="9" type="ORF">THAPS_38060</name>
</gene>
<evidence type="ECO:0000313" key="10">
    <source>
        <dbReference type="Proteomes" id="UP000001449"/>
    </source>
</evidence>
<dbReference type="InterPro" id="IPR011084">
    <property type="entry name" value="DRMBL"/>
</dbReference>
<keyword evidence="5" id="KW-0539">Nucleus</keyword>
<dbReference type="EMBL" id="CP001159">
    <property type="protein sequence ID" value="ACI64301.1"/>
    <property type="molecule type" value="Genomic_DNA"/>
</dbReference>
<dbReference type="PaxDb" id="35128-Thaps38060"/>
<evidence type="ECO:0000256" key="4">
    <source>
        <dbReference type="ARBA" id="ARBA00023204"/>
    </source>
</evidence>
<dbReference type="GO" id="GO:0003684">
    <property type="term" value="F:damaged DNA binding"/>
    <property type="evidence" value="ECO:0000318"/>
    <property type="project" value="GO_Central"/>
</dbReference>
<dbReference type="GO" id="GO:0036297">
    <property type="term" value="P:interstrand cross-link repair"/>
    <property type="evidence" value="ECO:0000318"/>
    <property type="project" value="GO_Central"/>
</dbReference>
<reference evidence="9 10" key="2">
    <citation type="journal article" date="2008" name="Nature">
        <title>The Phaeodactylum genome reveals the evolutionary history of diatom genomes.</title>
        <authorList>
            <person name="Bowler C."/>
            <person name="Allen A.E."/>
            <person name="Badger J.H."/>
            <person name="Grimwood J."/>
            <person name="Jabbari K."/>
            <person name="Kuo A."/>
            <person name="Maheswari U."/>
            <person name="Martens C."/>
            <person name="Maumus F."/>
            <person name="Otillar R.P."/>
            <person name="Rayko E."/>
            <person name="Salamov A."/>
            <person name="Vandepoele K."/>
            <person name="Beszteri B."/>
            <person name="Gruber A."/>
            <person name="Heijde M."/>
            <person name="Katinka M."/>
            <person name="Mock T."/>
            <person name="Valentin K."/>
            <person name="Verret F."/>
            <person name="Berges J.A."/>
            <person name="Brownlee C."/>
            <person name="Cadoret J.P."/>
            <person name="Chiovitti A."/>
            <person name="Choi C.J."/>
            <person name="Coesel S."/>
            <person name="De Martino A."/>
            <person name="Detter J.C."/>
            <person name="Durkin C."/>
            <person name="Falciatore A."/>
            <person name="Fournet J."/>
            <person name="Haruta M."/>
            <person name="Huysman M.J."/>
            <person name="Jenkins B.D."/>
            <person name="Jiroutova K."/>
            <person name="Jorgensen R.E."/>
            <person name="Joubert Y."/>
            <person name="Kaplan A."/>
            <person name="Kroger N."/>
            <person name="Kroth P.G."/>
            <person name="La Roche J."/>
            <person name="Lindquist E."/>
            <person name="Lommer M."/>
            <person name="Martin-Jezequel V."/>
            <person name="Lopez P.J."/>
            <person name="Lucas S."/>
            <person name="Mangogna M."/>
            <person name="McGinnis K."/>
            <person name="Medlin L.K."/>
            <person name="Montsant A."/>
            <person name="Oudot-Le Secq M.P."/>
            <person name="Napoli C."/>
            <person name="Obornik M."/>
            <person name="Parker M.S."/>
            <person name="Petit J.L."/>
            <person name="Porcel B.M."/>
            <person name="Poulsen N."/>
            <person name="Robison M."/>
            <person name="Rychlewski L."/>
            <person name="Rynearson T.A."/>
            <person name="Schmutz J."/>
            <person name="Shapiro H."/>
            <person name="Siaut M."/>
            <person name="Stanley M."/>
            <person name="Sussman M.R."/>
            <person name="Taylor A.R."/>
            <person name="Vardi A."/>
            <person name="von Dassow P."/>
            <person name="Vyverman W."/>
            <person name="Willis A."/>
            <person name="Wyrwicz L.S."/>
            <person name="Rokhsar D.S."/>
            <person name="Weissenbach J."/>
            <person name="Armbrust E.V."/>
            <person name="Green B.R."/>
            <person name="Van de Peer Y."/>
            <person name="Grigoriev I.V."/>
        </authorList>
    </citation>
    <scope>NUCLEOTIDE SEQUENCE [LARGE SCALE GENOMIC DNA]</scope>
    <source>
        <strain evidence="9 10">CCMP1335</strain>
    </source>
</reference>
<dbReference type="FunFam" id="3.40.50.12650:FF:000001">
    <property type="entry name" value="DNA cross-link repair 1A"/>
    <property type="match status" value="1"/>
</dbReference>
<evidence type="ECO:0000259" key="7">
    <source>
        <dbReference type="Pfam" id="PF00753"/>
    </source>
</evidence>
<dbReference type="RefSeq" id="XP_002295584.1">
    <property type="nucleotide sequence ID" value="XM_002295548.1"/>
</dbReference>
<organism evidence="9 10">
    <name type="scientific">Thalassiosira pseudonana</name>
    <name type="common">Marine diatom</name>
    <name type="synonym">Cyclotella nana</name>
    <dbReference type="NCBI Taxonomy" id="35128"/>
    <lineage>
        <taxon>Eukaryota</taxon>
        <taxon>Sar</taxon>
        <taxon>Stramenopiles</taxon>
        <taxon>Ochrophyta</taxon>
        <taxon>Bacillariophyta</taxon>
        <taxon>Coscinodiscophyceae</taxon>
        <taxon>Thalassiosirophycidae</taxon>
        <taxon>Thalassiosirales</taxon>
        <taxon>Thalassiosiraceae</taxon>
        <taxon>Thalassiosira</taxon>
    </lineage>
</organism>
<dbReference type="Proteomes" id="UP000001449">
    <property type="component" value="Chromosome 18"/>
</dbReference>
<dbReference type="PANTHER" id="PTHR23240:SF35">
    <property type="entry name" value="DNA REPAIR METALLO-BETA-LACTAMASE FAMILY PROTEIN-RELATED"/>
    <property type="match status" value="1"/>
</dbReference>
<evidence type="ECO:0000256" key="1">
    <source>
        <dbReference type="ARBA" id="ARBA00004123"/>
    </source>
</evidence>
<dbReference type="InParanoid" id="B5YLV3"/>
<dbReference type="HOGENOM" id="CLU_005260_2_1_1"/>
<feature type="region of interest" description="Disordered" evidence="6">
    <location>
        <begin position="289"/>
        <end position="310"/>
    </location>
</feature>
<evidence type="ECO:0000259" key="8">
    <source>
        <dbReference type="Pfam" id="PF07522"/>
    </source>
</evidence>
<dbReference type="KEGG" id="tps:THAPS_38060"/>
<dbReference type="CDD" id="cd16273">
    <property type="entry name" value="SNM1A-1C-like_MBL-fold"/>
    <property type="match status" value="1"/>
</dbReference>
<dbReference type="FunCoup" id="B5YLV3">
    <property type="interactions" value="1"/>
</dbReference>
<dbReference type="Pfam" id="PF00753">
    <property type="entry name" value="Lactamase_B"/>
    <property type="match status" value="1"/>
</dbReference>
<evidence type="ECO:0000256" key="3">
    <source>
        <dbReference type="ARBA" id="ARBA00022763"/>
    </source>
</evidence>
<feature type="domain" description="Metallo-beta-lactamase" evidence="7">
    <location>
        <begin position="29"/>
        <end position="131"/>
    </location>
</feature>
<feature type="compositionally biased region" description="Low complexity" evidence="6">
    <location>
        <begin position="289"/>
        <end position="304"/>
    </location>
</feature>
<keyword evidence="3" id="KW-0227">DNA damage</keyword>
<dbReference type="GO" id="GO:0005634">
    <property type="term" value="C:nucleus"/>
    <property type="evidence" value="ECO:0000318"/>
    <property type="project" value="GO_Central"/>
</dbReference>
<accession>B5YLV3</accession>
<name>B5YLV3_THAPS</name>
<dbReference type="GO" id="GO:0006303">
    <property type="term" value="P:double-strand break repair via nonhomologous end joining"/>
    <property type="evidence" value="ECO:0000318"/>
    <property type="project" value="GO_Central"/>
</dbReference>
<feature type="non-terminal residue" evidence="9">
    <location>
        <position position="352"/>
    </location>
</feature>
<dbReference type="AlphaFoldDB" id="B5YLV3"/>
<dbReference type="Gene3D" id="3.40.50.12650">
    <property type="match status" value="1"/>
</dbReference>
<dbReference type="eggNOG" id="KOG1361">
    <property type="taxonomic scope" value="Eukaryota"/>
</dbReference>
<dbReference type="InterPro" id="IPR036866">
    <property type="entry name" value="RibonucZ/Hydroxyglut_hydro"/>
</dbReference>
<comment type="similarity">
    <text evidence="2">Belongs to the DNA repair metallo-beta-lactamase (DRMBL) family.</text>
</comment>
<feature type="domain" description="DNA repair metallo-beta-lactamase" evidence="8">
    <location>
        <begin position="232"/>
        <end position="352"/>
    </location>
</feature>
<dbReference type="SUPFAM" id="SSF56281">
    <property type="entry name" value="Metallo-hydrolase/oxidoreductase"/>
    <property type="match status" value="1"/>
</dbReference>
<dbReference type="Pfam" id="PF07522">
    <property type="entry name" value="DRMBL"/>
    <property type="match status" value="1"/>
</dbReference>
<dbReference type="Gene3D" id="3.60.15.10">
    <property type="entry name" value="Ribonuclease Z/Hydroxyacylglutathione hydrolase-like"/>
    <property type="match status" value="1"/>
</dbReference>
<evidence type="ECO:0008006" key="11">
    <source>
        <dbReference type="Google" id="ProtNLM"/>
    </source>
</evidence>
<proteinExistence type="inferred from homology"/>
<dbReference type="STRING" id="35128.B5YLV3"/>
<sequence length="352" mass="40164">CPSYKRITGTDFICDGFFYAKRSLSENYFLTHFHSDHYGGITKNWSEGTIYCSLPTANLVNDQLGVDRRYLHPLPMNTPTIIASKGTPITVTLLDANHCPGAIMFLFEVGNKKILHVGDFRWNSELMLRMPQLRAFSQLNPRLDEIFLDTTYCNPKYTLPTQEEAIAAAIEVAEREVATAKREKTKTLFLFGSYTIGKEKIYLSVAERLKLKVYVDKRRYRILSALEWPKERMNMFTTNKTESCLWVVPLGQVNFKQMREFMDEGNKNNVFSAPYGRVVGFRPTGWTYSSPKKSTKPFSTSPSKKSGRNLISTKTSGRYAVHGVPYSEHSSFPELVDCLRQLKPKKIIATVS</sequence>
<evidence type="ECO:0000256" key="6">
    <source>
        <dbReference type="SAM" id="MobiDB-lite"/>
    </source>
</evidence>
<reference evidence="9 10" key="1">
    <citation type="journal article" date="2004" name="Science">
        <title>The genome of the diatom Thalassiosira pseudonana: ecology, evolution, and metabolism.</title>
        <authorList>
            <person name="Armbrust E.V."/>
            <person name="Berges J.A."/>
            <person name="Bowler C."/>
            <person name="Green B.R."/>
            <person name="Martinez D."/>
            <person name="Putnam N.H."/>
            <person name="Zhou S."/>
            <person name="Allen A.E."/>
            <person name="Apt K.E."/>
            <person name="Bechner M."/>
            <person name="Brzezinski M.A."/>
            <person name="Chaal B.K."/>
            <person name="Chiovitti A."/>
            <person name="Davis A.K."/>
            <person name="Demarest M.S."/>
            <person name="Detter J.C."/>
            <person name="Glavina T."/>
            <person name="Goodstein D."/>
            <person name="Hadi M.Z."/>
            <person name="Hellsten U."/>
            <person name="Hildebrand M."/>
            <person name="Jenkins B.D."/>
            <person name="Jurka J."/>
            <person name="Kapitonov V.V."/>
            <person name="Kroger N."/>
            <person name="Lau W.W."/>
            <person name="Lane T.W."/>
            <person name="Larimer F.W."/>
            <person name="Lippmeier J.C."/>
            <person name="Lucas S."/>
            <person name="Medina M."/>
            <person name="Montsant A."/>
            <person name="Obornik M."/>
            <person name="Parker M.S."/>
            <person name="Palenik B."/>
            <person name="Pazour G.J."/>
            <person name="Richardson P.M."/>
            <person name="Rynearson T.A."/>
            <person name="Saito M.A."/>
            <person name="Schwartz D.C."/>
            <person name="Thamatrakoln K."/>
            <person name="Valentin K."/>
            <person name="Vardi A."/>
            <person name="Wilkerson F.P."/>
            <person name="Rokhsar D.S."/>
        </authorList>
    </citation>
    <scope>NUCLEOTIDE SEQUENCE [LARGE SCALE GENOMIC DNA]</scope>
    <source>
        <strain evidence="9 10">CCMP1335</strain>
    </source>
</reference>
<protein>
    <recommendedName>
        <fullName evidence="11">Metallo-beta-lactamase domain-containing protein</fullName>
    </recommendedName>
</protein>
<evidence type="ECO:0000256" key="5">
    <source>
        <dbReference type="ARBA" id="ARBA00023242"/>
    </source>
</evidence>